<feature type="domain" description="DHFR" evidence="10">
    <location>
        <begin position="2"/>
        <end position="158"/>
    </location>
</feature>
<dbReference type="SUPFAM" id="SSF53597">
    <property type="entry name" value="Dihydrofolate reductase-like"/>
    <property type="match status" value="1"/>
</dbReference>
<dbReference type="PANTHER" id="PTHR48069">
    <property type="entry name" value="DIHYDROFOLATE REDUCTASE"/>
    <property type="match status" value="1"/>
</dbReference>
<dbReference type="InterPro" id="IPR001796">
    <property type="entry name" value="DHFR_dom"/>
</dbReference>
<dbReference type="GO" id="GO:0046655">
    <property type="term" value="P:folic acid metabolic process"/>
    <property type="evidence" value="ECO:0007669"/>
    <property type="project" value="TreeGrafter"/>
</dbReference>
<evidence type="ECO:0000256" key="2">
    <source>
        <dbReference type="ARBA" id="ARBA00009539"/>
    </source>
</evidence>
<dbReference type="PRINTS" id="PR00070">
    <property type="entry name" value="DHFR"/>
</dbReference>
<evidence type="ECO:0000256" key="3">
    <source>
        <dbReference type="ARBA" id="ARBA00012856"/>
    </source>
</evidence>
<dbReference type="GO" id="GO:0004146">
    <property type="term" value="F:dihydrofolate reductase activity"/>
    <property type="evidence" value="ECO:0007669"/>
    <property type="project" value="UniProtKB-EC"/>
</dbReference>
<organism evidence="11 12">
    <name type="scientific">Shewanella mangrovi</name>
    <dbReference type="NCBI Taxonomy" id="1515746"/>
    <lineage>
        <taxon>Bacteria</taxon>
        <taxon>Pseudomonadati</taxon>
        <taxon>Pseudomonadota</taxon>
        <taxon>Gammaproteobacteria</taxon>
        <taxon>Alteromonadales</taxon>
        <taxon>Shewanellaceae</taxon>
        <taxon>Shewanella</taxon>
    </lineage>
</organism>
<dbReference type="GO" id="GO:0046452">
    <property type="term" value="P:dihydrofolate metabolic process"/>
    <property type="evidence" value="ECO:0007669"/>
    <property type="project" value="TreeGrafter"/>
</dbReference>
<dbReference type="PROSITE" id="PS00075">
    <property type="entry name" value="DHFR_1"/>
    <property type="match status" value="1"/>
</dbReference>
<dbReference type="GO" id="GO:0005829">
    <property type="term" value="C:cytosol"/>
    <property type="evidence" value="ECO:0007669"/>
    <property type="project" value="TreeGrafter"/>
</dbReference>
<dbReference type="UniPathway" id="UPA00077">
    <property type="reaction ID" value="UER00158"/>
</dbReference>
<keyword evidence="11" id="KW-0418">Kinase</keyword>
<comment type="similarity">
    <text evidence="2 8 9">Belongs to the dihydrofolate reductase family.</text>
</comment>
<evidence type="ECO:0000256" key="9">
    <source>
        <dbReference type="RuleBase" id="RU004474"/>
    </source>
</evidence>
<keyword evidence="6 8" id="KW-0560">Oxidoreductase</keyword>
<accession>A0A094JGY1</accession>
<dbReference type="RefSeq" id="WP_037439211.1">
    <property type="nucleotide sequence ID" value="NZ_JPEO01000001.1"/>
</dbReference>
<evidence type="ECO:0000313" key="12">
    <source>
        <dbReference type="Proteomes" id="UP000029264"/>
    </source>
</evidence>
<dbReference type="EC" id="1.5.1.3" evidence="3 8"/>
<evidence type="ECO:0000256" key="8">
    <source>
        <dbReference type="PIRNR" id="PIRNR000194"/>
    </source>
</evidence>
<dbReference type="Pfam" id="PF00186">
    <property type="entry name" value="DHFR_1"/>
    <property type="match status" value="1"/>
</dbReference>
<keyword evidence="5 8" id="KW-0521">NADP</keyword>
<dbReference type="GO" id="GO:0006730">
    <property type="term" value="P:one-carbon metabolic process"/>
    <property type="evidence" value="ECO:0007669"/>
    <property type="project" value="UniProtKB-KW"/>
</dbReference>
<dbReference type="CDD" id="cd00209">
    <property type="entry name" value="DHFR"/>
    <property type="match status" value="1"/>
</dbReference>
<dbReference type="AlphaFoldDB" id="A0A094JGY1"/>
<comment type="function">
    <text evidence="7 8">Key enzyme in folate metabolism. Catalyzes an essential reaction for de novo glycine and purine synthesis, and for DNA precursor synthesis.</text>
</comment>
<dbReference type="GO" id="GO:0046654">
    <property type="term" value="P:tetrahydrofolate biosynthetic process"/>
    <property type="evidence" value="ECO:0007669"/>
    <property type="project" value="UniProtKB-UniPathway"/>
</dbReference>
<proteinExistence type="inferred from homology"/>
<dbReference type="Proteomes" id="UP000029264">
    <property type="component" value="Unassembled WGS sequence"/>
</dbReference>
<gene>
    <name evidence="11" type="ORF">HR45_02205</name>
</gene>
<dbReference type="PROSITE" id="PS51330">
    <property type="entry name" value="DHFR_2"/>
    <property type="match status" value="1"/>
</dbReference>
<evidence type="ECO:0000259" key="10">
    <source>
        <dbReference type="PROSITE" id="PS51330"/>
    </source>
</evidence>
<name>A0A094JGY1_9GAMM</name>
<keyword evidence="11" id="KW-0808">Transferase</keyword>
<evidence type="ECO:0000256" key="6">
    <source>
        <dbReference type="ARBA" id="ARBA00023002"/>
    </source>
</evidence>
<dbReference type="GO" id="GO:0016301">
    <property type="term" value="F:kinase activity"/>
    <property type="evidence" value="ECO:0007669"/>
    <property type="project" value="UniProtKB-KW"/>
</dbReference>
<evidence type="ECO:0000256" key="1">
    <source>
        <dbReference type="ARBA" id="ARBA00004903"/>
    </source>
</evidence>
<comment type="catalytic activity">
    <reaction evidence="8">
        <text>(6S)-5,6,7,8-tetrahydrofolate + NADP(+) = 7,8-dihydrofolate + NADPH + H(+)</text>
        <dbReference type="Rhea" id="RHEA:15009"/>
        <dbReference type="ChEBI" id="CHEBI:15378"/>
        <dbReference type="ChEBI" id="CHEBI:57451"/>
        <dbReference type="ChEBI" id="CHEBI:57453"/>
        <dbReference type="ChEBI" id="CHEBI:57783"/>
        <dbReference type="ChEBI" id="CHEBI:58349"/>
        <dbReference type="EC" id="1.5.1.3"/>
    </reaction>
</comment>
<keyword evidence="4 8" id="KW-0554">One-carbon metabolism</keyword>
<dbReference type="FunFam" id="3.40.430.10:FF:000001">
    <property type="entry name" value="Dihydrofolate reductase"/>
    <property type="match status" value="1"/>
</dbReference>
<dbReference type="InterPro" id="IPR012259">
    <property type="entry name" value="DHFR"/>
</dbReference>
<reference evidence="11 12" key="1">
    <citation type="submission" date="2014-06" db="EMBL/GenBank/DDBJ databases">
        <title>Shewanella sp. YQH10.</title>
        <authorList>
            <person name="Liu Y."/>
            <person name="Zeng R."/>
        </authorList>
    </citation>
    <scope>NUCLEOTIDE SEQUENCE [LARGE SCALE GENOMIC DNA]</scope>
    <source>
        <strain evidence="11 12">YQH10</strain>
    </source>
</reference>
<comment type="caution">
    <text evidence="11">The sequence shown here is derived from an EMBL/GenBank/DDBJ whole genome shotgun (WGS) entry which is preliminary data.</text>
</comment>
<keyword evidence="12" id="KW-1185">Reference proteome</keyword>
<dbReference type="InterPro" id="IPR017925">
    <property type="entry name" value="DHFR_CS"/>
</dbReference>
<dbReference type="STRING" id="1515746.HR45_02205"/>
<dbReference type="EMBL" id="JPEO01000001">
    <property type="protein sequence ID" value="KFZ39225.1"/>
    <property type="molecule type" value="Genomic_DNA"/>
</dbReference>
<evidence type="ECO:0000256" key="5">
    <source>
        <dbReference type="ARBA" id="ARBA00022857"/>
    </source>
</evidence>
<dbReference type="eggNOG" id="COG0262">
    <property type="taxonomic scope" value="Bacteria"/>
</dbReference>
<dbReference type="OrthoDB" id="9804315at2"/>
<evidence type="ECO:0000256" key="7">
    <source>
        <dbReference type="ARBA" id="ARBA00025067"/>
    </source>
</evidence>
<comment type="pathway">
    <text evidence="1 8">Cofactor biosynthesis; tetrahydrofolate biosynthesis; 5,6,7,8-tetrahydrofolate from 7,8-dihydrofolate: step 1/1.</text>
</comment>
<dbReference type="PIRSF" id="PIRSF000194">
    <property type="entry name" value="DHFR"/>
    <property type="match status" value="1"/>
</dbReference>
<evidence type="ECO:0000313" key="11">
    <source>
        <dbReference type="EMBL" id="KFZ39225.1"/>
    </source>
</evidence>
<protein>
    <recommendedName>
        <fullName evidence="3 8">Dihydrofolate reductase</fullName>
        <ecNumber evidence="3 8">1.5.1.3</ecNumber>
    </recommendedName>
</protein>
<dbReference type="GO" id="GO:0070401">
    <property type="term" value="F:NADP+ binding"/>
    <property type="evidence" value="ECO:0007669"/>
    <property type="project" value="UniProtKB-ARBA"/>
</dbReference>
<dbReference type="PANTHER" id="PTHR48069:SF3">
    <property type="entry name" value="DIHYDROFOLATE REDUCTASE"/>
    <property type="match status" value="1"/>
</dbReference>
<evidence type="ECO:0000256" key="4">
    <source>
        <dbReference type="ARBA" id="ARBA00022563"/>
    </source>
</evidence>
<dbReference type="NCBIfam" id="NF008037">
    <property type="entry name" value="PRK10769.1"/>
    <property type="match status" value="1"/>
</dbReference>
<sequence length="160" mass="17875">MHIAMIAAMAHNRVIGKDNQMPWHLPEDLRHFKAMTLGKPVIMGRRTFESIGRPLPGRCNIVVSRQQDYHADGITLVASLQEALLAAGDVEEVVIIGGGQLYREALPLAQRLYLTEIQLDVDGDTTFPDWDDGSWQIESETVGKSDNGLEFRFISLTKKC</sequence>
<dbReference type="Gene3D" id="3.40.430.10">
    <property type="entry name" value="Dihydrofolate Reductase, subunit A"/>
    <property type="match status" value="1"/>
</dbReference>
<dbReference type="InterPro" id="IPR024072">
    <property type="entry name" value="DHFR-like_dom_sf"/>
</dbReference>